<evidence type="ECO:0000313" key="3">
    <source>
        <dbReference type="Proteomes" id="UP001266305"/>
    </source>
</evidence>
<organism evidence="2 3">
    <name type="scientific">Saguinus oedipus</name>
    <name type="common">Cotton-top tamarin</name>
    <name type="synonym">Oedipomidas oedipus</name>
    <dbReference type="NCBI Taxonomy" id="9490"/>
    <lineage>
        <taxon>Eukaryota</taxon>
        <taxon>Metazoa</taxon>
        <taxon>Chordata</taxon>
        <taxon>Craniata</taxon>
        <taxon>Vertebrata</taxon>
        <taxon>Euteleostomi</taxon>
        <taxon>Mammalia</taxon>
        <taxon>Eutheria</taxon>
        <taxon>Euarchontoglires</taxon>
        <taxon>Primates</taxon>
        <taxon>Haplorrhini</taxon>
        <taxon>Platyrrhini</taxon>
        <taxon>Cebidae</taxon>
        <taxon>Callitrichinae</taxon>
        <taxon>Saguinus</taxon>
    </lineage>
</organism>
<proteinExistence type="predicted"/>
<dbReference type="Proteomes" id="UP001266305">
    <property type="component" value="Unassembled WGS sequence"/>
</dbReference>
<keyword evidence="3" id="KW-1185">Reference proteome</keyword>
<accession>A0ABQ9VJS9</accession>
<reference evidence="2 3" key="1">
    <citation type="submission" date="2023-05" db="EMBL/GenBank/DDBJ databases">
        <title>B98-5 Cell Line De Novo Hybrid Assembly: An Optical Mapping Approach.</title>
        <authorList>
            <person name="Kananen K."/>
            <person name="Auerbach J.A."/>
            <person name="Kautto E."/>
            <person name="Blachly J.S."/>
        </authorList>
    </citation>
    <scope>NUCLEOTIDE SEQUENCE [LARGE SCALE GENOMIC DNA]</scope>
    <source>
        <strain evidence="2">B95-8</strain>
        <tissue evidence="2">Cell line</tissue>
    </source>
</reference>
<comment type="caution">
    <text evidence="2">The sequence shown here is derived from an EMBL/GenBank/DDBJ whole genome shotgun (WGS) entry which is preliminary data.</text>
</comment>
<feature type="compositionally biased region" description="Basic and acidic residues" evidence="1">
    <location>
        <begin position="33"/>
        <end position="43"/>
    </location>
</feature>
<name>A0ABQ9VJS9_SAGOE</name>
<protein>
    <submittedName>
        <fullName evidence="2">Uncharacterized protein</fullName>
    </submittedName>
</protein>
<dbReference type="EMBL" id="JASSZA010000005">
    <property type="protein sequence ID" value="KAK2109405.1"/>
    <property type="molecule type" value="Genomic_DNA"/>
</dbReference>
<feature type="region of interest" description="Disordered" evidence="1">
    <location>
        <begin position="33"/>
        <end position="71"/>
    </location>
</feature>
<gene>
    <name evidence="2" type="ORF">P7K49_009151</name>
</gene>
<evidence type="ECO:0000313" key="2">
    <source>
        <dbReference type="EMBL" id="KAK2109405.1"/>
    </source>
</evidence>
<sequence length="71" mass="7733">MHSLVRVYVLKVHRTLGSDLQDRNDELQAELEGLRTRLPESRHSPSWGPGGRGRQLSGLSPAGRSLSLGGS</sequence>
<evidence type="ECO:0000256" key="1">
    <source>
        <dbReference type="SAM" id="MobiDB-lite"/>
    </source>
</evidence>